<comment type="similarity">
    <text evidence="1">Belongs to the FGGY kinase family.</text>
</comment>
<protein>
    <submittedName>
        <fullName evidence="7">Glycerol kinase</fullName>
    </submittedName>
</protein>
<evidence type="ECO:0000259" key="6">
    <source>
        <dbReference type="Pfam" id="PF02782"/>
    </source>
</evidence>
<proteinExistence type="inferred from homology"/>
<accession>A0A699XHQ8</accession>
<evidence type="ECO:0000256" key="2">
    <source>
        <dbReference type="ARBA" id="ARBA00022679"/>
    </source>
</evidence>
<dbReference type="GO" id="GO:0019563">
    <property type="term" value="P:glycerol catabolic process"/>
    <property type="evidence" value="ECO:0007669"/>
    <property type="project" value="TreeGrafter"/>
</dbReference>
<dbReference type="PANTHER" id="PTHR10196">
    <property type="entry name" value="SUGAR KINASE"/>
    <property type="match status" value="1"/>
</dbReference>
<reference evidence="7" key="1">
    <citation type="journal article" date="2019" name="Sci. Rep.">
        <title>Draft genome of Tanacetum cinerariifolium, the natural source of mosquito coil.</title>
        <authorList>
            <person name="Yamashiro T."/>
            <person name="Shiraishi A."/>
            <person name="Satake H."/>
            <person name="Nakayama K."/>
        </authorList>
    </citation>
    <scope>NUCLEOTIDE SEQUENCE</scope>
</reference>
<dbReference type="SUPFAM" id="SSF53067">
    <property type="entry name" value="Actin-like ATPase domain"/>
    <property type="match status" value="1"/>
</dbReference>
<evidence type="ECO:0000313" key="7">
    <source>
        <dbReference type="EMBL" id="GFD57518.1"/>
    </source>
</evidence>
<dbReference type="InterPro" id="IPR018485">
    <property type="entry name" value="FGGY_C"/>
</dbReference>
<feature type="domain" description="Carbohydrate kinase FGGY C-terminal" evidence="6">
    <location>
        <begin position="1"/>
        <end position="51"/>
    </location>
</feature>
<keyword evidence="2" id="KW-0808">Transferase</keyword>
<dbReference type="EMBL" id="BKCJ011841956">
    <property type="protein sequence ID" value="GFD57518.1"/>
    <property type="molecule type" value="Genomic_DNA"/>
</dbReference>
<dbReference type="GO" id="GO:0004370">
    <property type="term" value="F:glycerol kinase activity"/>
    <property type="evidence" value="ECO:0007669"/>
    <property type="project" value="TreeGrafter"/>
</dbReference>
<gene>
    <name evidence="7" type="ORF">Tci_929487</name>
</gene>
<evidence type="ECO:0000256" key="1">
    <source>
        <dbReference type="ARBA" id="ARBA00009156"/>
    </source>
</evidence>
<comment type="caution">
    <text evidence="7">The sequence shown here is derived from an EMBL/GenBank/DDBJ whole genome shotgun (WGS) entry which is preliminary data.</text>
</comment>
<keyword evidence="3" id="KW-0547">Nucleotide-binding</keyword>
<dbReference type="InterPro" id="IPR043129">
    <property type="entry name" value="ATPase_NBD"/>
</dbReference>
<keyword evidence="5" id="KW-0067">ATP-binding</keyword>
<dbReference type="GO" id="GO:0005524">
    <property type="term" value="F:ATP binding"/>
    <property type="evidence" value="ECO:0007669"/>
    <property type="project" value="UniProtKB-KW"/>
</dbReference>
<dbReference type="GO" id="GO:0005829">
    <property type="term" value="C:cytosol"/>
    <property type="evidence" value="ECO:0007669"/>
    <property type="project" value="TreeGrafter"/>
</dbReference>
<feature type="non-terminal residue" evidence="7">
    <location>
        <position position="1"/>
    </location>
</feature>
<evidence type="ECO:0000256" key="5">
    <source>
        <dbReference type="ARBA" id="ARBA00022840"/>
    </source>
</evidence>
<dbReference type="Pfam" id="PF02782">
    <property type="entry name" value="FGGY_C"/>
    <property type="match status" value="1"/>
</dbReference>
<evidence type="ECO:0000256" key="3">
    <source>
        <dbReference type="ARBA" id="ARBA00022741"/>
    </source>
</evidence>
<evidence type="ECO:0000256" key="4">
    <source>
        <dbReference type="ARBA" id="ARBA00022777"/>
    </source>
</evidence>
<dbReference type="AlphaFoldDB" id="A0A699XHQ8"/>
<name>A0A699XHQ8_TANCI</name>
<keyword evidence="4 7" id="KW-0418">Kinase</keyword>
<dbReference type="PANTHER" id="PTHR10196:SF69">
    <property type="entry name" value="GLYCEROL KINASE"/>
    <property type="match status" value="1"/>
</dbReference>
<feature type="non-terminal residue" evidence="7">
    <location>
        <position position="87"/>
    </location>
</feature>
<sequence>GEPLKALRVDGGAVANNFLMQFQADILGTPVERPKMRETTALGAAYLAGLAIGFWSGLDELKDKAVIERKFEPQCDDAEKEKLYAGW</sequence>
<dbReference type="Gene3D" id="3.30.420.40">
    <property type="match status" value="1"/>
</dbReference>
<organism evidence="7">
    <name type="scientific">Tanacetum cinerariifolium</name>
    <name type="common">Dalmatian daisy</name>
    <name type="synonym">Chrysanthemum cinerariifolium</name>
    <dbReference type="NCBI Taxonomy" id="118510"/>
    <lineage>
        <taxon>Eukaryota</taxon>
        <taxon>Viridiplantae</taxon>
        <taxon>Streptophyta</taxon>
        <taxon>Embryophyta</taxon>
        <taxon>Tracheophyta</taxon>
        <taxon>Spermatophyta</taxon>
        <taxon>Magnoliopsida</taxon>
        <taxon>eudicotyledons</taxon>
        <taxon>Gunneridae</taxon>
        <taxon>Pentapetalae</taxon>
        <taxon>asterids</taxon>
        <taxon>campanulids</taxon>
        <taxon>Asterales</taxon>
        <taxon>Asteraceae</taxon>
        <taxon>Asteroideae</taxon>
        <taxon>Anthemideae</taxon>
        <taxon>Anthemidinae</taxon>
        <taxon>Tanacetum</taxon>
    </lineage>
</organism>